<reference evidence="2 3" key="1">
    <citation type="submission" date="2023-02" db="EMBL/GenBank/DDBJ databases">
        <title>Entomopathogenic bacteria.</title>
        <authorList>
            <person name="Machado R.A."/>
        </authorList>
    </citation>
    <scope>NUCLEOTIDE SEQUENCE [LARGE SCALE GENOMIC DNA]</scope>
    <source>
        <strain evidence="2 3">XENO-10</strain>
    </source>
</reference>
<accession>A0ABT5LK68</accession>
<dbReference type="PANTHER" id="PTHR37951">
    <property type="entry name" value="CYTOPLASMIC PROTEIN-RELATED"/>
    <property type="match status" value="1"/>
</dbReference>
<protein>
    <submittedName>
        <fullName evidence="2">Type VI secretion system protein TssA</fullName>
    </submittedName>
</protein>
<organism evidence="2 3">
    <name type="scientific">Xenorhabdus yunnanensis</name>
    <dbReference type="NCBI Taxonomy" id="3025878"/>
    <lineage>
        <taxon>Bacteria</taxon>
        <taxon>Pseudomonadati</taxon>
        <taxon>Pseudomonadota</taxon>
        <taxon>Gammaproteobacteria</taxon>
        <taxon>Enterobacterales</taxon>
        <taxon>Morganellaceae</taxon>
        <taxon>Xenorhabdus</taxon>
    </lineage>
</organism>
<dbReference type="NCBIfam" id="TIGR03363">
    <property type="entry name" value="VI_chp_8"/>
    <property type="match status" value="1"/>
</dbReference>
<dbReference type="PANTHER" id="PTHR37951:SF1">
    <property type="entry name" value="TYPE VI SECRETION SYSTEM COMPONENT TSSA1"/>
    <property type="match status" value="1"/>
</dbReference>
<dbReference type="EMBL" id="JAQRFI010000030">
    <property type="protein sequence ID" value="MDC9590234.1"/>
    <property type="molecule type" value="Genomic_DNA"/>
</dbReference>
<name>A0ABT5LK68_9GAMM</name>
<comment type="caution">
    <text evidence="2">The sequence shown here is derived from an EMBL/GenBank/DDBJ whole genome shotgun (WGS) entry which is preliminary data.</text>
</comment>
<dbReference type="InterPro" id="IPR010657">
    <property type="entry name" value="ImpA_N"/>
</dbReference>
<evidence type="ECO:0000313" key="2">
    <source>
        <dbReference type="EMBL" id="MDC9590234.1"/>
    </source>
</evidence>
<proteinExistence type="predicted"/>
<dbReference type="Proteomes" id="UP001217178">
    <property type="component" value="Unassembled WGS sequence"/>
</dbReference>
<feature type="domain" description="ImpA N-terminal" evidence="1">
    <location>
        <begin position="7"/>
        <end position="130"/>
    </location>
</feature>
<evidence type="ECO:0000259" key="1">
    <source>
        <dbReference type="Pfam" id="PF06812"/>
    </source>
</evidence>
<dbReference type="RefSeq" id="WP_273555536.1">
    <property type="nucleotide sequence ID" value="NZ_JAQRFI010000030.1"/>
</dbReference>
<sequence length="354" mass="40044">MNIDALLEPISTESPCGENLEYDSEFMSLEYSLLGKAEQQFGDITIPAEPPDWKLAEKQSIKLLSRTKDLRIIMALTQSWLETRGLCGYADGLNLLQKTLERYWEEVWPKLEFEGEYDPLFRLNILAAIEDNSPLSLQMQHSILLKNISKDLSFLEACSLLDGTISEISGYIGGRSRLLDELKQQISSSEVLAVISIRNHLVVILDIISQKLSESHAPKLSQLLKQLNKVIEFLPTPQETKNNPQESSQKNILESVYTNTEQKDPASTETLSTNRMSIHLHEIEASNRDEARMLLEKAKNYFLTHEPSHPAPIMIDRIQQLIDRNFLDIVCDLAPDGLNQLAIIFGLSLPDSPD</sequence>
<gene>
    <name evidence="2" type="primary">tssA</name>
    <name evidence="2" type="ORF">PSI23_13275</name>
</gene>
<evidence type="ECO:0000313" key="3">
    <source>
        <dbReference type="Proteomes" id="UP001217178"/>
    </source>
</evidence>
<dbReference type="InterPro" id="IPR017740">
    <property type="entry name" value="TssA-like"/>
</dbReference>
<dbReference type="Pfam" id="PF06812">
    <property type="entry name" value="ImpA_N"/>
    <property type="match status" value="1"/>
</dbReference>
<keyword evidence="3" id="KW-1185">Reference proteome</keyword>